<dbReference type="EMBL" id="CBXV010000001">
    <property type="protein sequence ID" value="CDM64205.1"/>
    <property type="molecule type" value="Genomic_DNA"/>
</dbReference>
<feature type="region of interest" description="Disordered" evidence="2">
    <location>
        <begin position="134"/>
        <end position="157"/>
    </location>
</feature>
<keyword evidence="5" id="KW-0449">Lipoprotein</keyword>
<feature type="signal peptide" evidence="3">
    <location>
        <begin position="1"/>
        <end position="22"/>
    </location>
</feature>
<dbReference type="Proteomes" id="UP000031518">
    <property type="component" value="Unassembled WGS sequence"/>
</dbReference>
<reference evidence="5 6" key="2">
    <citation type="submission" date="2015-01" db="EMBL/GenBank/DDBJ databases">
        <title>Complete genome sequence of Pyrinomonas methylaliphatogenes type strain K22T.</title>
        <authorList>
            <person name="Lee K.C.Y."/>
            <person name="Power J.F."/>
            <person name="Dunfield P.F."/>
            <person name="Morgan X.C."/>
            <person name="Huttenhower C."/>
            <person name="Stott M.B."/>
        </authorList>
    </citation>
    <scope>NUCLEOTIDE SEQUENCE [LARGE SCALE GENOMIC DNA]</scope>
    <source>
        <strain evidence="5 6">K22</strain>
    </source>
</reference>
<dbReference type="STRING" id="454194.PYK22_00197"/>
<evidence type="ECO:0000256" key="1">
    <source>
        <dbReference type="ARBA" id="ARBA00022729"/>
    </source>
</evidence>
<evidence type="ECO:0000259" key="4">
    <source>
        <dbReference type="Pfam" id="PF13525"/>
    </source>
</evidence>
<dbReference type="OrthoDB" id="9770761at2"/>
<dbReference type="InterPro" id="IPR039565">
    <property type="entry name" value="BamD-like"/>
</dbReference>
<dbReference type="Gene3D" id="1.25.40.10">
    <property type="entry name" value="Tetratricopeptide repeat domain"/>
    <property type="match status" value="1"/>
</dbReference>
<evidence type="ECO:0000256" key="2">
    <source>
        <dbReference type="SAM" id="MobiDB-lite"/>
    </source>
</evidence>
<dbReference type="AlphaFoldDB" id="A0A0B6WVQ3"/>
<evidence type="ECO:0000313" key="6">
    <source>
        <dbReference type="Proteomes" id="UP000031518"/>
    </source>
</evidence>
<accession>A0A0B6WVQ3</accession>
<protein>
    <submittedName>
        <fullName evidence="5">DNA uptake lipoprotein</fullName>
    </submittedName>
</protein>
<organism evidence="5 6">
    <name type="scientific">Pyrinomonas methylaliphatogenes</name>
    <dbReference type="NCBI Taxonomy" id="454194"/>
    <lineage>
        <taxon>Bacteria</taxon>
        <taxon>Pseudomonadati</taxon>
        <taxon>Acidobacteriota</taxon>
        <taxon>Blastocatellia</taxon>
        <taxon>Blastocatellales</taxon>
        <taxon>Pyrinomonadaceae</taxon>
        <taxon>Pyrinomonas</taxon>
    </lineage>
</organism>
<dbReference type="RefSeq" id="WP_041973269.1">
    <property type="nucleotide sequence ID" value="NZ_CBXV010000001.1"/>
</dbReference>
<dbReference type="InterPro" id="IPR011990">
    <property type="entry name" value="TPR-like_helical_dom_sf"/>
</dbReference>
<evidence type="ECO:0000256" key="3">
    <source>
        <dbReference type="SAM" id="SignalP"/>
    </source>
</evidence>
<evidence type="ECO:0000313" key="5">
    <source>
        <dbReference type="EMBL" id="CDM64205.1"/>
    </source>
</evidence>
<feature type="chain" id="PRO_5002109927" evidence="3">
    <location>
        <begin position="23"/>
        <end position="157"/>
    </location>
</feature>
<reference evidence="5 6" key="1">
    <citation type="submission" date="2013-12" db="EMBL/GenBank/DDBJ databases">
        <authorList>
            <person name="Stott M."/>
        </authorList>
    </citation>
    <scope>NUCLEOTIDE SEQUENCE [LARGE SCALE GENOMIC DNA]</scope>
    <source>
        <strain evidence="5 6">K22</strain>
    </source>
</reference>
<feature type="domain" description="Outer membrane lipoprotein BamD-like" evidence="4">
    <location>
        <begin position="47"/>
        <end position="142"/>
    </location>
</feature>
<keyword evidence="1 3" id="KW-0732">Signal</keyword>
<sequence precursor="true">MGLTKVICVCLFALAFSLGGMAQTGVRRGPDPAVIRDPELEKEAMHNLEVARHYFKMKKAYRAALSRVEEIIAGYPNFSHLDEALYIAGMSSLYLAENKGKQSPQISADKLRDDARTYFTRLVREFPDSDFRKEAEERLQKLGGPKPDAQSSGKVSP</sequence>
<gene>
    <name evidence="5" type="ORF">PYK22_00197</name>
</gene>
<keyword evidence="6" id="KW-1185">Reference proteome</keyword>
<proteinExistence type="predicted"/>
<dbReference type="Pfam" id="PF13525">
    <property type="entry name" value="YfiO"/>
    <property type="match status" value="1"/>
</dbReference>
<name>A0A0B6WVQ3_9BACT</name>